<dbReference type="InterPro" id="IPR050438">
    <property type="entry name" value="LMW_PTPase"/>
</dbReference>
<dbReference type="Proteomes" id="UP000509414">
    <property type="component" value="Chromosome"/>
</dbReference>
<evidence type="ECO:0000256" key="3">
    <source>
        <dbReference type="ARBA" id="ARBA00022801"/>
    </source>
</evidence>
<protein>
    <recommendedName>
        <fullName evidence="2">protein-tyrosine-phosphatase</fullName>
        <ecNumber evidence="2">3.1.3.48</ecNumber>
    </recommendedName>
</protein>
<dbReference type="PANTHER" id="PTHR11717">
    <property type="entry name" value="LOW MOLECULAR WEIGHT PROTEIN TYROSINE PHOSPHATASE"/>
    <property type="match status" value="1"/>
</dbReference>
<gene>
    <name evidence="7" type="ORF">CINF_0740</name>
</gene>
<feature type="domain" description="Phosphotyrosine protein phosphatase I" evidence="6">
    <location>
        <begin position="2"/>
        <end position="149"/>
    </location>
</feature>
<dbReference type="SMART" id="SM00226">
    <property type="entry name" value="LMWPc"/>
    <property type="match status" value="1"/>
</dbReference>
<dbReference type="GO" id="GO:0004725">
    <property type="term" value="F:protein tyrosine phosphatase activity"/>
    <property type="evidence" value="ECO:0007669"/>
    <property type="project" value="UniProtKB-EC"/>
</dbReference>
<keyword evidence="3" id="KW-0378">Hydrolase</keyword>
<dbReference type="InterPro" id="IPR023485">
    <property type="entry name" value="Ptyr_pPase"/>
</dbReference>
<evidence type="ECO:0000256" key="4">
    <source>
        <dbReference type="ARBA" id="ARBA00022912"/>
    </source>
</evidence>
<keyword evidence="8" id="KW-1185">Reference proteome</keyword>
<dbReference type="RefSeq" id="WP_179975795.1">
    <property type="nucleotide sequence ID" value="NZ_CP049075.1"/>
</dbReference>
<dbReference type="PANTHER" id="PTHR11717:SF7">
    <property type="entry name" value="LOW MOLECULAR WEIGHT PHOSPHOTYROSINE PROTEIN PHOSPHATASE"/>
    <property type="match status" value="1"/>
</dbReference>
<feature type="active site" description="Nucleophile" evidence="5">
    <location>
        <position position="8"/>
    </location>
</feature>
<dbReference type="InterPro" id="IPR017867">
    <property type="entry name" value="Tyr_phospatase_low_mol_wt"/>
</dbReference>
<reference evidence="7 8" key="1">
    <citation type="submission" date="2020-02" db="EMBL/GenBank/DDBJ databases">
        <title>Complete genome sequence of the novel Campylobacter species Candidatus Campylobacter infans.</title>
        <authorList>
            <person name="Duim B."/>
            <person name="Zomer A."/>
            <person name="van der Graaf L."/>
            <person name="Wagenaar J."/>
        </authorList>
    </citation>
    <scope>NUCLEOTIDE SEQUENCE [LARGE SCALE GENOMIC DNA]</scope>
    <source>
        <strain evidence="7 8">19S00001</strain>
    </source>
</reference>
<comment type="similarity">
    <text evidence="1">Belongs to the low molecular weight phosphotyrosine protein phosphatase family.</text>
</comment>
<evidence type="ECO:0000256" key="2">
    <source>
        <dbReference type="ARBA" id="ARBA00013064"/>
    </source>
</evidence>
<evidence type="ECO:0000313" key="7">
    <source>
        <dbReference type="EMBL" id="QLI05261.1"/>
    </source>
</evidence>
<dbReference type="InterPro" id="IPR036196">
    <property type="entry name" value="Ptyr_pPase_sf"/>
</dbReference>
<dbReference type="Gene3D" id="3.40.50.2300">
    <property type="match status" value="1"/>
</dbReference>
<organism evidence="7 8">
    <name type="scientific">Candidatus Campylobacter infans</name>
    <dbReference type="NCBI Taxonomy" id="2561898"/>
    <lineage>
        <taxon>Bacteria</taxon>
        <taxon>Pseudomonadati</taxon>
        <taxon>Campylobacterota</taxon>
        <taxon>Epsilonproteobacteria</taxon>
        <taxon>Campylobacterales</taxon>
        <taxon>Campylobacteraceae</taxon>
        <taxon>Campylobacter</taxon>
    </lineage>
</organism>
<dbReference type="SUPFAM" id="SSF52788">
    <property type="entry name" value="Phosphotyrosine protein phosphatases I"/>
    <property type="match status" value="1"/>
</dbReference>
<dbReference type="EMBL" id="CP049075">
    <property type="protein sequence ID" value="QLI05261.1"/>
    <property type="molecule type" value="Genomic_DNA"/>
</dbReference>
<name>A0A7H9CHW2_9BACT</name>
<feature type="active site" evidence="5">
    <location>
        <position position="14"/>
    </location>
</feature>
<feature type="active site" description="Proton donor" evidence="5">
    <location>
        <position position="125"/>
    </location>
</feature>
<evidence type="ECO:0000259" key="6">
    <source>
        <dbReference type="SMART" id="SM00226"/>
    </source>
</evidence>
<evidence type="ECO:0000313" key="8">
    <source>
        <dbReference type="Proteomes" id="UP000509414"/>
    </source>
</evidence>
<dbReference type="KEGG" id="cinf:CINF_0740"/>
<sequence>MKKILFVCHGNICRSPMAEFIMKHLCNNTNLDEILIDSRATHKDELGKAPHYGTLSTLARHNISIFEHQATLLLKDDYDKYDLILCMDRENLKNCELIFGKRANFNEKVKLLLSICQNQNLEVADPYYTGDFERTYSDIMKACKALLEQINPKKG</sequence>
<dbReference type="Pfam" id="PF01451">
    <property type="entry name" value="LMWPc"/>
    <property type="match status" value="1"/>
</dbReference>
<evidence type="ECO:0000256" key="5">
    <source>
        <dbReference type="PIRSR" id="PIRSR617867-1"/>
    </source>
</evidence>
<keyword evidence="4" id="KW-0904">Protein phosphatase</keyword>
<dbReference type="PRINTS" id="PR00719">
    <property type="entry name" value="LMWPTPASE"/>
</dbReference>
<accession>A0A7H9CHW2</accession>
<dbReference type="CDD" id="cd16343">
    <property type="entry name" value="LMWPTP"/>
    <property type="match status" value="1"/>
</dbReference>
<dbReference type="EC" id="3.1.3.48" evidence="2"/>
<evidence type="ECO:0000256" key="1">
    <source>
        <dbReference type="ARBA" id="ARBA00011063"/>
    </source>
</evidence>
<dbReference type="AlphaFoldDB" id="A0A7H9CHW2"/>
<proteinExistence type="inferred from homology"/>